<dbReference type="PANTHER" id="PTHR34145:SF68">
    <property type="entry name" value="FBD DOMAIN-CONTAINING PROTEIN"/>
    <property type="match status" value="1"/>
</dbReference>
<dbReference type="InterPro" id="IPR036047">
    <property type="entry name" value="F-box-like_dom_sf"/>
</dbReference>
<feature type="domain" description="F-box" evidence="1">
    <location>
        <begin position="19"/>
        <end position="68"/>
    </location>
</feature>
<dbReference type="InterPro" id="IPR001810">
    <property type="entry name" value="F-box_dom"/>
</dbReference>
<dbReference type="Proteomes" id="UP000030748">
    <property type="component" value="Unassembled WGS sequence"/>
</dbReference>
<dbReference type="Gene3D" id="3.80.10.10">
    <property type="entry name" value="Ribonuclease Inhibitor"/>
    <property type="match status" value="1"/>
</dbReference>
<dbReference type="PANTHER" id="PTHR34145">
    <property type="entry name" value="OS02G0105600 PROTEIN"/>
    <property type="match status" value="1"/>
</dbReference>
<keyword evidence="3" id="KW-1185">Reference proteome</keyword>
<proteinExistence type="predicted"/>
<dbReference type="AlphaFoldDB" id="A0A022Q2X2"/>
<name>A0A022Q2X2_ERYGU</name>
<dbReference type="EMBL" id="KI632223">
    <property type="protein sequence ID" value="EYU21553.1"/>
    <property type="molecule type" value="Genomic_DNA"/>
</dbReference>
<dbReference type="InterPro" id="IPR053781">
    <property type="entry name" value="F-box_AtFBL13-like"/>
</dbReference>
<evidence type="ECO:0000313" key="2">
    <source>
        <dbReference type="EMBL" id="EYU21553.1"/>
    </source>
</evidence>
<protein>
    <recommendedName>
        <fullName evidence="1">F-box domain-containing protein</fullName>
    </recommendedName>
</protein>
<evidence type="ECO:0000313" key="3">
    <source>
        <dbReference type="Proteomes" id="UP000030748"/>
    </source>
</evidence>
<evidence type="ECO:0000259" key="1">
    <source>
        <dbReference type="PROSITE" id="PS50181"/>
    </source>
</evidence>
<dbReference type="Pfam" id="PF23622">
    <property type="entry name" value="LRR_At1g61320_AtMIF1"/>
    <property type="match status" value="1"/>
</dbReference>
<dbReference type="Gene3D" id="1.20.1280.50">
    <property type="match status" value="1"/>
</dbReference>
<dbReference type="CDD" id="cd22160">
    <property type="entry name" value="F-box_AtFBL13-like"/>
    <property type="match status" value="1"/>
</dbReference>
<sequence length="320" mass="37126">MSRTDDAFRVKRRRKTAARNVFDKLPDDILIAILSHMSLKDAVRASVLSHRWRNLWKFTSRALVFSDRDTPTGARMDIRKFQVLLARELELNQSTGLDSLIIRFSNRCKYTTSDIIDDWIFLAMQKDLKNLELDFSVRPRFRYRYKFPDACEVVFEHATETWLCGFSTRARTLKELGVFASLRTVKLVDVSIKDEVVHHFLSCACIEQLCIRGSRSTKNLRVVDPLPYLKQLEISNCRKIRSLVISAKNLVSCTYQGRRKISFPFKENPNLTELTLDGPLCESFIYEPKNHSSYSFQLTDLVLKLQISVCARLLIIISFV</sequence>
<dbReference type="SUPFAM" id="SSF52047">
    <property type="entry name" value="RNI-like"/>
    <property type="match status" value="1"/>
</dbReference>
<dbReference type="eggNOG" id="ENOG502S6P6">
    <property type="taxonomic scope" value="Eukaryota"/>
</dbReference>
<dbReference type="SMART" id="SM00256">
    <property type="entry name" value="FBOX"/>
    <property type="match status" value="1"/>
</dbReference>
<dbReference type="SUPFAM" id="SSF81383">
    <property type="entry name" value="F-box domain"/>
    <property type="match status" value="1"/>
</dbReference>
<dbReference type="STRING" id="4155.A0A022Q2X2"/>
<dbReference type="Pfam" id="PF00646">
    <property type="entry name" value="F-box"/>
    <property type="match status" value="1"/>
</dbReference>
<gene>
    <name evidence="2" type="ORF">MIMGU_mgv1a022038mg</name>
</gene>
<organism evidence="2 3">
    <name type="scientific">Erythranthe guttata</name>
    <name type="common">Yellow monkey flower</name>
    <name type="synonym">Mimulus guttatus</name>
    <dbReference type="NCBI Taxonomy" id="4155"/>
    <lineage>
        <taxon>Eukaryota</taxon>
        <taxon>Viridiplantae</taxon>
        <taxon>Streptophyta</taxon>
        <taxon>Embryophyta</taxon>
        <taxon>Tracheophyta</taxon>
        <taxon>Spermatophyta</taxon>
        <taxon>Magnoliopsida</taxon>
        <taxon>eudicotyledons</taxon>
        <taxon>Gunneridae</taxon>
        <taxon>Pentapetalae</taxon>
        <taxon>asterids</taxon>
        <taxon>lamiids</taxon>
        <taxon>Lamiales</taxon>
        <taxon>Phrymaceae</taxon>
        <taxon>Erythranthe</taxon>
    </lineage>
</organism>
<dbReference type="InterPro" id="IPR055357">
    <property type="entry name" value="LRR_At1g61320_AtMIF1"/>
</dbReference>
<dbReference type="InterPro" id="IPR032675">
    <property type="entry name" value="LRR_dom_sf"/>
</dbReference>
<dbReference type="PROSITE" id="PS50181">
    <property type="entry name" value="FBOX"/>
    <property type="match status" value="1"/>
</dbReference>
<accession>A0A022Q2X2</accession>
<reference evidence="2 3" key="1">
    <citation type="journal article" date="2013" name="Proc. Natl. Acad. Sci. U.S.A.">
        <title>Fine-scale variation in meiotic recombination in Mimulus inferred from population shotgun sequencing.</title>
        <authorList>
            <person name="Hellsten U."/>
            <person name="Wright K.M."/>
            <person name="Jenkins J."/>
            <person name="Shu S."/>
            <person name="Yuan Y."/>
            <person name="Wessler S.R."/>
            <person name="Schmutz J."/>
            <person name="Willis J.H."/>
            <person name="Rokhsar D.S."/>
        </authorList>
    </citation>
    <scope>NUCLEOTIDE SEQUENCE [LARGE SCALE GENOMIC DNA]</scope>
    <source>
        <strain evidence="3">cv. DUN x IM62</strain>
    </source>
</reference>
<dbReference type="InterPro" id="IPR053772">
    <property type="entry name" value="At1g61320/At1g61330-like"/>
</dbReference>